<dbReference type="InterPro" id="IPR004827">
    <property type="entry name" value="bZIP"/>
</dbReference>
<dbReference type="PROSITE" id="PS00036">
    <property type="entry name" value="BZIP_BASIC"/>
    <property type="match status" value="1"/>
</dbReference>
<dbReference type="Gene3D" id="1.20.5.170">
    <property type="match status" value="1"/>
</dbReference>
<dbReference type="GO" id="GO:0003700">
    <property type="term" value="F:DNA-binding transcription factor activity"/>
    <property type="evidence" value="ECO:0007669"/>
    <property type="project" value="InterPro"/>
</dbReference>
<dbReference type="GeneID" id="19978453"/>
<evidence type="ECO:0000259" key="2">
    <source>
        <dbReference type="PROSITE" id="PS00036"/>
    </source>
</evidence>
<keyword evidence="4" id="KW-1185">Reference proteome</keyword>
<dbReference type="Proteomes" id="UP000030752">
    <property type="component" value="Unassembled WGS sequence"/>
</dbReference>
<gene>
    <name evidence="3" type="ORF">HMPREF1541_11114</name>
</gene>
<dbReference type="OrthoDB" id="2593073at2759"/>
<evidence type="ECO:0000313" key="4">
    <source>
        <dbReference type="Proteomes" id="UP000030752"/>
    </source>
</evidence>
<feature type="region of interest" description="Disordered" evidence="1">
    <location>
        <begin position="183"/>
        <end position="202"/>
    </location>
</feature>
<feature type="domain" description="BZIP" evidence="2">
    <location>
        <begin position="124"/>
        <end position="139"/>
    </location>
</feature>
<dbReference type="EMBL" id="KI635847">
    <property type="protein sequence ID" value="ETN43790.1"/>
    <property type="molecule type" value="Genomic_DNA"/>
</dbReference>
<dbReference type="SUPFAM" id="SSF57959">
    <property type="entry name" value="Leucine zipper domain"/>
    <property type="match status" value="1"/>
</dbReference>
<sequence>MLDPTAATEALIQAGLLQQQYLNQLTDSVDEATYDTKLGDLQEPLGSHQGALSLNSAYETPNQAVIGMDGLSMLDFQASSGQLWPFDTPMPHLITAIDQMAELHLAQNCTPNMSPTTTTDGYERRKVQNRAAQRAYRERKEKALSDLKGVLERKEFQLQALQQDSNTSLGIWLALVHLATQRQPTNSNPPDHAQYEATTGSRAASRLVQMEVTIITPGQVSKFRSCLFLLRPKNISSTKHALLRDSPKAKRLISINVGLHTQSYKTNNSRDFEVLKISPLYHTQVNPGFRRPKRPPPDPTSHLTTGVLPDVLSRQRSSMRSAPIAVPIIQTLLAHA</sequence>
<name>W2S5A1_CYPE1</name>
<dbReference type="VEuPathDB" id="FungiDB:HMPREF1541_11114"/>
<organism evidence="3 4">
    <name type="scientific">Cyphellophora europaea (strain CBS 101466)</name>
    <name type="common">Phialophora europaea</name>
    <dbReference type="NCBI Taxonomy" id="1220924"/>
    <lineage>
        <taxon>Eukaryota</taxon>
        <taxon>Fungi</taxon>
        <taxon>Dikarya</taxon>
        <taxon>Ascomycota</taxon>
        <taxon>Pezizomycotina</taxon>
        <taxon>Eurotiomycetes</taxon>
        <taxon>Chaetothyriomycetidae</taxon>
        <taxon>Chaetothyriales</taxon>
        <taxon>Cyphellophoraceae</taxon>
        <taxon>Cyphellophora</taxon>
    </lineage>
</organism>
<dbReference type="CDD" id="cd14688">
    <property type="entry name" value="bZIP_YAP"/>
    <property type="match status" value="1"/>
</dbReference>
<dbReference type="HOGENOM" id="CLU_826433_0_0_1"/>
<proteinExistence type="predicted"/>
<dbReference type="InParanoid" id="W2S5A1"/>
<dbReference type="InterPro" id="IPR046347">
    <property type="entry name" value="bZIP_sf"/>
</dbReference>
<evidence type="ECO:0000313" key="3">
    <source>
        <dbReference type="EMBL" id="ETN43790.1"/>
    </source>
</evidence>
<reference evidence="3 4" key="1">
    <citation type="submission" date="2013-03" db="EMBL/GenBank/DDBJ databases">
        <title>The Genome Sequence of Phialophora europaea CBS 101466.</title>
        <authorList>
            <consortium name="The Broad Institute Genomics Platform"/>
            <person name="Cuomo C."/>
            <person name="de Hoog S."/>
            <person name="Gorbushina A."/>
            <person name="Walker B."/>
            <person name="Young S.K."/>
            <person name="Zeng Q."/>
            <person name="Gargeya S."/>
            <person name="Fitzgerald M."/>
            <person name="Haas B."/>
            <person name="Abouelleil A."/>
            <person name="Allen A.W."/>
            <person name="Alvarado L."/>
            <person name="Arachchi H.M."/>
            <person name="Berlin A.M."/>
            <person name="Chapman S.B."/>
            <person name="Gainer-Dewar J."/>
            <person name="Goldberg J."/>
            <person name="Griggs A."/>
            <person name="Gujja S."/>
            <person name="Hansen M."/>
            <person name="Howarth C."/>
            <person name="Imamovic A."/>
            <person name="Ireland A."/>
            <person name="Larimer J."/>
            <person name="McCowan C."/>
            <person name="Murphy C."/>
            <person name="Pearson M."/>
            <person name="Poon T.W."/>
            <person name="Priest M."/>
            <person name="Roberts A."/>
            <person name="Saif S."/>
            <person name="Shea T."/>
            <person name="Sisk P."/>
            <person name="Sykes S."/>
            <person name="Wortman J."/>
            <person name="Nusbaum C."/>
            <person name="Birren B."/>
        </authorList>
    </citation>
    <scope>NUCLEOTIDE SEQUENCE [LARGE SCALE GENOMIC DNA]</scope>
    <source>
        <strain evidence="3 4">CBS 101466</strain>
    </source>
</reference>
<evidence type="ECO:0000256" key="1">
    <source>
        <dbReference type="SAM" id="MobiDB-lite"/>
    </source>
</evidence>
<accession>W2S5A1</accession>
<dbReference type="RefSeq" id="XP_008714005.1">
    <property type="nucleotide sequence ID" value="XM_008715783.1"/>
</dbReference>
<feature type="region of interest" description="Disordered" evidence="1">
    <location>
        <begin position="286"/>
        <end position="306"/>
    </location>
</feature>
<protein>
    <recommendedName>
        <fullName evidence="2">BZIP domain-containing protein</fullName>
    </recommendedName>
</protein>
<dbReference type="AlphaFoldDB" id="W2S5A1"/>